<dbReference type="AlphaFoldDB" id="W9SER7"/>
<reference evidence="3" key="1">
    <citation type="submission" date="2013-01" db="EMBL/GenBank/DDBJ databases">
        <title>Draft Genome Sequence of a Mulberry Tree, Morus notabilis C.K. Schneid.</title>
        <authorList>
            <person name="He N."/>
            <person name="Zhao S."/>
        </authorList>
    </citation>
    <scope>NUCLEOTIDE SEQUENCE</scope>
</reference>
<accession>W9SER7</accession>
<name>W9SER7_9ROSA</name>
<evidence type="ECO:0000313" key="2">
    <source>
        <dbReference type="EMBL" id="EXC45424.1"/>
    </source>
</evidence>
<sequence length="60" mass="6233">MVRSGKPALVAVRWVGSAVTPAGGGGRRQKNAGMLEIEGESAEKAQKAPNGWKACGKNIR</sequence>
<dbReference type="EMBL" id="KE623459">
    <property type="protein sequence ID" value="EXC45424.1"/>
    <property type="molecule type" value="Genomic_DNA"/>
</dbReference>
<proteinExistence type="predicted"/>
<organism evidence="2 3">
    <name type="scientific">Morus notabilis</name>
    <dbReference type="NCBI Taxonomy" id="981085"/>
    <lineage>
        <taxon>Eukaryota</taxon>
        <taxon>Viridiplantae</taxon>
        <taxon>Streptophyta</taxon>
        <taxon>Embryophyta</taxon>
        <taxon>Tracheophyta</taxon>
        <taxon>Spermatophyta</taxon>
        <taxon>Magnoliopsida</taxon>
        <taxon>eudicotyledons</taxon>
        <taxon>Gunneridae</taxon>
        <taxon>Pentapetalae</taxon>
        <taxon>rosids</taxon>
        <taxon>fabids</taxon>
        <taxon>Rosales</taxon>
        <taxon>Moraceae</taxon>
        <taxon>Moreae</taxon>
        <taxon>Morus</taxon>
    </lineage>
</organism>
<gene>
    <name evidence="2" type="ORF">L484_000085</name>
</gene>
<evidence type="ECO:0000313" key="3">
    <source>
        <dbReference type="Proteomes" id="UP000030645"/>
    </source>
</evidence>
<dbReference type="Proteomes" id="UP000030645">
    <property type="component" value="Unassembled WGS sequence"/>
</dbReference>
<evidence type="ECO:0000256" key="1">
    <source>
        <dbReference type="SAM" id="MobiDB-lite"/>
    </source>
</evidence>
<protein>
    <submittedName>
        <fullName evidence="2">Uncharacterized protein</fullName>
    </submittedName>
</protein>
<keyword evidence="3" id="KW-1185">Reference proteome</keyword>
<feature type="region of interest" description="Disordered" evidence="1">
    <location>
        <begin position="40"/>
        <end position="60"/>
    </location>
</feature>